<dbReference type="PANTHER" id="PTHR10887:SF341">
    <property type="entry name" value="NFX1-TYPE ZINC FINGER-CONTAINING PROTEIN 1"/>
    <property type="match status" value="1"/>
</dbReference>
<protein>
    <recommendedName>
        <fullName evidence="1">DNA2/NAM7 helicase helicase domain-containing protein</fullName>
    </recommendedName>
</protein>
<dbReference type="OrthoDB" id="2423195at2759"/>
<sequence>ISKIKPDKRKSAVLHSRIVGMTTTGAAKYDDLLMNSSPRIVIVEEAAEVLESHIIPCLLPNCQHLILIGDHQQLQPCVNIQELSDKYHLDISLFERMVNNKLHLCTLNIISF</sequence>
<gene>
    <name evidence="2" type="ORF">AFUS01_LOCUS37238</name>
</gene>
<organism evidence="2 3">
    <name type="scientific">Allacma fusca</name>
    <dbReference type="NCBI Taxonomy" id="39272"/>
    <lineage>
        <taxon>Eukaryota</taxon>
        <taxon>Metazoa</taxon>
        <taxon>Ecdysozoa</taxon>
        <taxon>Arthropoda</taxon>
        <taxon>Hexapoda</taxon>
        <taxon>Collembola</taxon>
        <taxon>Symphypleona</taxon>
        <taxon>Sminthuridae</taxon>
        <taxon>Allacma</taxon>
    </lineage>
</organism>
<evidence type="ECO:0000259" key="1">
    <source>
        <dbReference type="Pfam" id="PF13086"/>
    </source>
</evidence>
<dbReference type="InterPro" id="IPR045055">
    <property type="entry name" value="DNA2/NAM7-like"/>
</dbReference>
<dbReference type="EMBL" id="CAJVCH010542759">
    <property type="protein sequence ID" value="CAG7827242.1"/>
    <property type="molecule type" value="Genomic_DNA"/>
</dbReference>
<dbReference type="Proteomes" id="UP000708208">
    <property type="component" value="Unassembled WGS sequence"/>
</dbReference>
<comment type="caution">
    <text evidence="2">The sequence shown here is derived from an EMBL/GenBank/DDBJ whole genome shotgun (WGS) entry which is preliminary data.</text>
</comment>
<dbReference type="Pfam" id="PF13086">
    <property type="entry name" value="AAA_11"/>
    <property type="match status" value="1"/>
</dbReference>
<feature type="non-terminal residue" evidence="2">
    <location>
        <position position="1"/>
    </location>
</feature>
<evidence type="ECO:0000313" key="2">
    <source>
        <dbReference type="EMBL" id="CAG7827242.1"/>
    </source>
</evidence>
<proteinExistence type="predicted"/>
<name>A0A8J2L7R9_9HEXA</name>
<keyword evidence="3" id="KW-1185">Reference proteome</keyword>
<accession>A0A8J2L7R9</accession>
<dbReference type="InterPro" id="IPR041677">
    <property type="entry name" value="DNA2/NAM7_AAA_11"/>
</dbReference>
<dbReference type="AlphaFoldDB" id="A0A8J2L7R9"/>
<reference evidence="2" key="1">
    <citation type="submission" date="2021-06" db="EMBL/GenBank/DDBJ databases">
        <authorList>
            <person name="Hodson N. C."/>
            <person name="Mongue J. A."/>
            <person name="Jaron S. K."/>
        </authorList>
    </citation>
    <scope>NUCLEOTIDE SEQUENCE</scope>
</reference>
<evidence type="ECO:0000313" key="3">
    <source>
        <dbReference type="Proteomes" id="UP000708208"/>
    </source>
</evidence>
<dbReference type="GO" id="GO:0031048">
    <property type="term" value="P:regulatory ncRNA-mediated heterochromatin formation"/>
    <property type="evidence" value="ECO:0007669"/>
    <property type="project" value="TreeGrafter"/>
</dbReference>
<feature type="domain" description="DNA2/NAM7 helicase helicase" evidence="1">
    <location>
        <begin position="8"/>
        <end position="78"/>
    </location>
</feature>
<dbReference type="GO" id="GO:0031380">
    <property type="term" value="C:nuclear RNA-directed RNA polymerase complex"/>
    <property type="evidence" value="ECO:0007669"/>
    <property type="project" value="TreeGrafter"/>
</dbReference>
<dbReference type="GO" id="GO:0004386">
    <property type="term" value="F:helicase activity"/>
    <property type="evidence" value="ECO:0007669"/>
    <property type="project" value="InterPro"/>
</dbReference>
<dbReference type="PANTHER" id="PTHR10887">
    <property type="entry name" value="DNA2/NAM7 HELICASE FAMILY"/>
    <property type="match status" value="1"/>
</dbReference>